<evidence type="ECO:0000313" key="3">
    <source>
        <dbReference type="Proteomes" id="UP001187734"/>
    </source>
</evidence>
<evidence type="ECO:0000313" key="2">
    <source>
        <dbReference type="EMBL" id="SPJ78515.1"/>
    </source>
</evidence>
<organism evidence="2 3">
    <name type="scientific">Fusarium torulosum</name>
    <dbReference type="NCBI Taxonomy" id="33205"/>
    <lineage>
        <taxon>Eukaryota</taxon>
        <taxon>Fungi</taxon>
        <taxon>Dikarya</taxon>
        <taxon>Ascomycota</taxon>
        <taxon>Pezizomycotina</taxon>
        <taxon>Sordariomycetes</taxon>
        <taxon>Hypocreomycetidae</taxon>
        <taxon>Hypocreales</taxon>
        <taxon>Nectriaceae</taxon>
        <taxon>Fusarium</taxon>
    </lineage>
</organism>
<proteinExistence type="predicted"/>
<accession>A0AAE8MB13</accession>
<dbReference type="EMBL" id="ONZP01000231">
    <property type="protein sequence ID" value="SPJ78515.1"/>
    <property type="molecule type" value="Genomic_DNA"/>
</dbReference>
<dbReference type="AlphaFoldDB" id="A0AAE8MB13"/>
<dbReference type="Proteomes" id="UP001187734">
    <property type="component" value="Unassembled WGS sequence"/>
</dbReference>
<keyword evidence="3" id="KW-1185">Reference proteome</keyword>
<gene>
    <name evidence="2" type="ORF">FTOL_06904</name>
</gene>
<feature type="region of interest" description="Disordered" evidence="1">
    <location>
        <begin position="270"/>
        <end position="289"/>
    </location>
</feature>
<name>A0AAE8MB13_9HYPO</name>
<evidence type="ECO:0000256" key="1">
    <source>
        <dbReference type="SAM" id="MobiDB-lite"/>
    </source>
</evidence>
<feature type="compositionally biased region" description="Low complexity" evidence="1">
    <location>
        <begin position="270"/>
        <end position="284"/>
    </location>
</feature>
<sequence>MAQDREPKVCLDIAIDHRLRLLFKPVPESLTVHSNHVSRIKLRGQSLDRSPDEIEVTAQLAGPETKGGIAIALQQPRNNHPFNNGIDTVIEDCETLFALYDIFTAVSCRTLDIRRDITIIDLLPFISERVAQIDDIVLKESFSTSMKAICDKEPDVLLCAGKVRLPKAGGNNNHKGDAWKFESIGVGMRFGNGTRTPTNVRIRHGDRGLISVRKVNGFHPSYAMNHHPHVSLLRQLQILIGAEVCGMLRGDWEEEEWMDGLRSRAKDFSDSVSGSVASPSNSPGWQNRRESLASRKTTKYFSDYQELYSDALIDLEMACVKLMLLDPGLADISPKAFYETLRSSALSEKCNDVSLLLRQMCRLQQQGWPKSVAWKNEAAMKAAIDSTVFFYRNIIRAKANTNDSQLVKLIRHCARACQKHTARSGDEIDLVEIGDAFLSLATEVETLLLDLFLRKKEEALILDEGLSDMMGKMRLGPAAVTVTTVSPLPESIGKPHWWSRGRRS</sequence>
<comment type="caution">
    <text evidence="2">The sequence shown here is derived from an EMBL/GenBank/DDBJ whole genome shotgun (WGS) entry which is preliminary data.</text>
</comment>
<reference evidence="2" key="1">
    <citation type="submission" date="2018-03" db="EMBL/GenBank/DDBJ databases">
        <authorList>
            <person name="Guldener U."/>
        </authorList>
    </citation>
    <scope>NUCLEOTIDE SEQUENCE</scope>
</reference>
<protein>
    <submittedName>
        <fullName evidence="2">Uncharacterized protein</fullName>
    </submittedName>
</protein>